<accession>A0A438D2K6</accession>
<dbReference type="AlphaFoldDB" id="A0A438D2K6"/>
<comment type="caution">
    <text evidence="1">The sequence shown here is derived from an EMBL/GenBank/DDBJ whole genome shotgun (WGS) entry which is preliminary data.</text>
</comment>
<name>A0A438D2K6_VITVI</name>
<evidence type="ECO:0000313" key="1">
    <source>
        <dbReference type="EMBL" id="RVW29720.1"/>
    </source>
</evidence>
<gene>
    <name evidence="1" type="ORF">CK203_105766</name>
</gene>
<dbReference type="EMBL" id="QGNW01001828">
    <property type="protein sequence ID" value="RVW29720.1"/>
    <property type="molecule type" value="Genomic_DNA"/>
</dbReference>
<organism evidence="1 2">
    <name type="scientific">Vitis vinifera</name>
    <name type="common">Grape</name>
    <dbReference type="NCBI Taxonomy" id="29760"/>
    <lineage>
        <taxon>Eukaryota</taxon>
        <taxon>Viridiplantae</taxon>
        <taxon>Streptophyta</taxon>
        <taxon>Embryophyta</taxon>
        <taxon>Tracheophyta</taxon>
        <taxon>Spermatophyta</taxon>
        <taxon>Magnoliopsida</taxon>
        <taxon>eudicotyledons</taxon>
        <taxon>Gunneridae</taxon>
        <taxon>Pentapetalae</taxon>
        <taxon>rosids</taxon>
        <taxon>Vitales</taxon>
        <taxon>Vitaceae</taxon>
        <taxon>Viteae</taxon>
        <taxon>Vitis</taxon>
    </lineage>
</organism>
<evidence type="ECO:0000313" key="2">
    <source>
        <dbReference type="Proteomes" id="UP000288805"/>
    </source>
</evidence>
<protein>
    <submittedName>
        <fullName evidence="1">Uncharacterized protein</fullName>
    </submittedName>
</protein>
<dbReference type="Proteomes" id="UP000288805">
    <property type="component" value="Unassembled WGS sequence"/>
</dbReference>
<reference evidence="1 2" key="1">
    <citation type="journal article" date="2018" name="PLoS Genet.">
        <title>Population sequencing reveals clonal diversity and ancestral inbreeding in the grapevine cultivar Chardonnay.</title>
        <authorList>
            <person name="Roach M.J."/>
            <person name="Johnson D.L."/>
            <person name="Bohlmann J."/>
            <person name="van Vuuren H.J."/>
            <person name="Jones S.J."/>
            <person name="Pretorius I.S."/>
            <person name="Schmidt S.A."/>
            <person name="Borneman A.R."/>
        </authorList>
    </citation>
    <scope>NUCLEOTIDE SEQUENCE [LARGE SCALE GENOMIC DNA]</scope>
    <source>
        <strain evidence="2">cv. Chardonnay</strain>
        <tissue evidence="1">Leaf</tissue>
    </source>
</reference>
<proteinExistence type="predicted"/>
<sequence>MGKWIQGTFSTFPRSLPNGNRKLKLSGLRLKFRDRFKGKGHKYRTSDFGRVNGKGIDEIGISILVFLEGILPLKIRSEKIRLTFIEDKTKKKLDGGWNEMACGSHIRIEGWEYFHDTFETKDSRRYKHDTWIVKEQHTTLVLAMLLKKGTSCRCATKVAPLPHAAIHFPHRRRYHKISSLPLRKVDGSVSTKRDTLRSTMKVNYDLQLVKSQSDNHEYYKVLHKRHRITVLEWDLAEYRRISYEEFLGDSPKQTSAKNSQIVSSGKGNIDYLTDATKALRRDDPMYGMQTT</sequence>